<dbReference type="Proteomes" id="UP000680714">
    <property type="component" value="Unassembled WGS sequence"/>
</dbReference>
<dbReference type="NCBIfam" id="NF003501">
    <property type="entry name" value="PRK05170.1-5"/>
    <property type="match status" value="1"/>
</dbReference>
<organism evidence="2 3">
    <name type="scientific">Magnetospirillum sulfuroxidans</name>
    <dbReference type="NCBI Taxonomy" id="611300"/>
    <lineage>
        <taxon>Bacteria</taxon>
        <taxon>Pseudomonadati</taxon>
        <taxon>Pseudomonadota</taxon>
        <taxon>Alphaproteobacteria</taxon>
        <taxon>Rhodospirillales</taxon>
        <taxon>Rhodospirillaceae</taxon>
        <taxon>Magnetospirillum</taxon>
    </lineage>
</organism>
<dbReference type="HAMAP" id="MF_00676">
    <property type="entry name" value="UPF0260"/>
    <property type="match status" value="1"/>
</dbReference>
<dbReference type="Pfam" id="PF03692">
    <property type="entry name" value="CxxCxxCC"/>
    <property type="match status" value="1"/>
</dbReference>
<comment type="caution">
    <text evidence="2">The sequence shown here is derived from an EMBL/GenBank/DDBJ whole genome shotgun (WGS) entry which is preliminary data.</text>
</comment>
<evidence type="ECO:0000313" key="3">
    <source>
        <dbReference type="Proteomes" id="UP000680714"/>
    </source>
</evidence>
<protein>
    <recommendedName>
        <fullName evidence="1">UPF0260 protein KEC16_12810</fullName>
    </recommendedName>
</protein>
<dbReference type="InterPro" id="IPR008228">
    <property type="entry name" value="UCP006173"/>
</dbReference>
<dbReference type="PIRSF" id="PIRSF006173">
    <property type="entry name" value="UCP006173"/>
    <property type="match status" value="1"/>
</dbReference>
<dbReference type="NCBIfam" id="NF003507">
    <property type="entry name" value="PRK05170.2-5"/>
    <property type="match status" value="1"/>
</dbReference>
<comment type="similarity">
    <text evidence="1">Belongs to the UPF0260 family.</text>
</comment>
<dbReference type="EMBL" id="JAGTUF010000012">
    <property type="protein sequence ID" value="MBR9972598.1"/>
    <property type="molecule type" value="Genomic_DNA"/>
</dbReference>
<accession>A0ABS5IDV1</accession>
<dbReference type="InterPro" id="IPR005358">
    <property type="entry name" value="Puta_zinc/iron-chelating_dom"/>
</dbReference>
<dbReference type="PANTHER" id="PTHR37421">
    <property type="entry name" value="UPF0260 PROTEIN YCGN"/>
    <property type="match status" value="1"/>
</dbReference>
<reference evidence="2 3" key="1">
    <citation type="submission" date="2021-04" db="EMBL/GenBank/DDBJ databases">
        <title>Magnetospirillum sulfuroxidans sp. nov., a facultative chemolithoautotrophic sulfur-oxidizing alphaproteobacterium isolated from freshwater sediment and proposals for Paramagetospirillum gen. nov., and Magnetospirillaceae fam. nov.</title>
        <authorList>
            <person name="Koziaeva V."/>
            <person name="Geelhoed J.S."/>
            <person name="Sorokin D.Y."/>
            <person name="Grouzdev D.S."/>
        </authorList>
    </citation>
    <scope>NUCLEOTIDE SEQUENCE [LARGE SCALE GENOMIC DNA]</scope>
    <source>
        <strain evidence="2 3">J10</strain>
    </source>
</reference>
<evidence type="ECO:0000256" key="1">
    <source>
        <dbReference type="HAMAP-Rule" id="MF_00676"/>
    </source>
</evidence>
<keyword evidence="3" id="KW-1185">Reference proteome</keyword>
<dbReference type="PANTHER" id="PTHR37421:SF1">
    <property type="entry name" value="UPF0260 PROTEIN YCGN"/>
    <property type="match status" value="1"/>
</dbReference>
<sequence>MSASSSGPTTSLPFWRTKPLNLMSPSEWESLCDGCGKCCLHKLEDEDTGKIHYTNVACQMLNLGTCGCKDYPNRQKHIPDCVQLDASKVEALKWLPSTCAYRLVAENKPLPWWHPLITGDRNSVHEAGASVRGRAIAESRAGPLDRHIVTWPA</sequence>
<evidence type="ECO:0000313" key="2">
    <source>
        <dbReference type="EMBL" id="MBR9972598.1"/>
    </source>
</evidence>
<proteinExistence type="inferred from homology"/>
<gene>
    <name evidence="2" type="ORF">KEC16_12810</name>
</gene>
<name>A0ABS5IDV1_9PROT</name>